<evidence type="ECO:0008006" key="4">
    <source>
        <dbReference type="Google" id="ProtNLM"/>
    </source>
</evidence>
<protein>
    <recommendedName>
        <fullName evidence="4">F-box domain-containing protein</fullName>
    </recommendedName>
</protein>
<keyword evidence="3" id="KW-1185">Reference proteome</keyword>
<reference evidence="3" key="1">
    <citation type="journal article" date="2014" name="Proc. Natl. Acad. Sci. U.S.A.">
        <title>Extensive sampling of basidiomycete genomes demonstrates inadequacy of the white-rot/brown-rot paradigm for wood decay fungi.</title>
        <authorList>
            <person name="Riley R."/>
            <person name="Salamov A.A."/>
            <person name="Brown D.W."/>
            <person name="Nagy L.G."/>
            <person name="Floudas D."/>
            <person name="Held B.W."/>
            <person name="Levasseur A."/>
            <person name="Lombard V."/>
            <person name="Morin E."/>
            <person name="Otillar R."/>
            <person name="Lindquist E.A."/>
            <person name="Sun H."/>
            <person name="LaButti K.M."/>
            <person name="Schmutz J."/>
            <person name="Jabbour D."/>
            <person name="Luo H."/>
            <person name="Baker S.E."/>
            <person name="Pisabarro A.G."/>
            <person name="Walton J.D."/>
            <person name="Blanchette R.A."/>
            <person name="Henrissat B."/>
            <person name="Martin F."/>
            <person name="Cullen D."/>
            <person name="Hibbett D.S."/>
            <person name="Grigoriev I.V."/>
        </authorList>
    </citation>
    <scope>NUCLEOTIDE SEQUENCE [LARGE SCALE GENOMIC DNA]</scope>
    <source>
        <strain evidence="3">CBS 339.88</strain>
    </source>
</reference>
<dbReference type="HOGENOM" id="CLU_046568_1_0_1"/>
<dbReference type="Proteomes" id="UP000027222">
    <property type="component" value="Unassembled WGS sequence"/>
</dbReference>
<proteinExistence type="predicted"/>
<name>A0A067T7M5_GALM3</name>
<accession>A0A067T7M5</accession>
<gene>
    <name evidence="2" type="ORF">GALMADRAFT_223443</name>
</gene>
<dbReference type="OrthoDB" id="2786563at2759"/>
<feature type="compositionally biased region" description="Low complexity" evidence="1">
    <location>
        <begin position="437"/>
        <end position="454"/>
    </location>
</feature>
<sequence length="467" mass="50723">MVPTQALELAAFPEELLEGILAHCVMATLIQHPRPSWHRPLTTSSPVRGRLAPLLVCKAFYRISAPLLYHTLHISSSGQLHRLLADALRPNPSLANNIRRVVFSGIWAEGGELLQLCSSSIRLLDITLDSTQLAPRVSGHVRDLDAEDFVEGLHELSSLTHIVIRKPTNVYITQPKPRYVLSAVANAMRHWNDLEFADLAFRLSDDSGVFVHNAVLPQTPRVSQQPHGPITALTQSLSTRPKLHTFSTLLPSLWNETILRVSVNPSLERIILGDGNLSGSREGMLSRGNAWSGKDFYAGPVSASLPTGPYFESSTQGILGTGLFLSQARKHPRLSELIRAGTSIVRTRAQTLDTLPMSSPIPPHGRPLSSSSSPSSSPLDIACHPISHQRSQSVVPTNESFPTAPSSGGSSHHRYRSQDHHANRSFQSSGGRTYQNSSYPQPTSSSSGPAGPSSYTRSAFAASRPLS</sequence>
<feature type="compositionally biased region" description="Polar residues" evidence="1">
    <location>
        <begin position="388"/>
        <end position="405"/>
    </location>
</feature>
<feature type="compositionally biased region" description="Low complexity" evidence="1">
    <location>
        <begin position="367"/>
        <end position="379"/>
    </location>
</feature>
<feature type="region of interest" description="Disordered" evidence="1">
    <location>
        <begin position="351"/>
        <end position="467"/>
    </location>
</feature>
<feature type="compositionally biased region" description="Polar residues" evidence="1">
    <location>
        <begin position="424"/>
        <end position="436"/>
    </location>
</feature>
<dbReference type="EMBL" id="KL142373">
    <property type="protein sequence ID" value="KDR79205.1"/>
    <property type="molecule type" value="Genomic_DNA"/>
</dbReference>
<evidence type="ECO:0000313" key="3">
    <source>
        <dbReference type="Proteomes" id="UP000027222"/>
    </source>
</evidence>
<evidence type="ECO:0000256" key="1">
    <source>
        <dbReference type="SAM" id="MobiDB-lite"/>
    </source>
</evidence>
<dbReference type="AlphaFoldDB" id="A0A067T7M5"/>
<evidence type="ECO:0000313" key="2">
    <source>
        <dbReference type="EMBL" id="KDR79205.1"/>
    </source>
</evidence>
<organism evidence="2 3">
    <name type="scientific">Galerina marginata (strain CBS 339.88)</name>
    <dbReference type="NCBI Taxonomy" id="685588"/>
    <lineage>
        <taxon>Eukaryota</taxon>
        <taxon>Fungi</taxon>
        <taxon>Dikarya</taxon>
        <taxon>Basidiomycota</taxon>
        <taxon>Agaricomycotina</taxon>
        <taxon>Agaricomycetes</taxon>
        <taxon>Agaricomycetidae</taxon>
        <taxon>Agaricales</taxon>
        <taxon>Agaricineae</taxon>
        <taxon>Strophariaceae</taxon>
        <taxon>Galerina</taxon>
    </lineage>
</organism>